<evidence type="ECO:0000313" key="7">
    <source>
        <dbReference type="EMBL" id="QGY39642.1"/>
    </source>
</evidence>
<dbReference type="NCBIfam" id="TIGR02937">
    <property type="entry name" value="sigma70-ECF"/>
    <property type="match status" value="1"/>
</dbReference>
<evidence type="ECO:0000256" key="3">
    <source>
        <dbReference type="ARBA" id="ARBA00023082"/>
    </source>
</evidence>
<dbReference type="Gene3D" id="1.10.10.10">
    <property type="entry name" value="Winged helix-like DNA-binding domain superfamily/Winged helix DNA-binding domain"/>
    <property type="match status" value="1"/>
</dbReference>
<dbReference type="GO" id="GO:0016987">
    <property type="term" value="F:sigma factor activity"/>
    <property type="evidence" value="ECO:0007669"/>
    <property type="project" value="UniProtKB-KW"/>
</dbReference>
<accession>A0A6I6JH02</accession>
<name>A0A6I6JH02_9BACT</name>
<dbReference type="Pfam" id="PF08281">
    <property type="entry name" value="Sigma70_r4_2"/>
    <property type="match status" value="1"/>
</dbReference>
<dbReference type="InterPro" id="IPR007627">
    <property type="entry name" value="RNA_pol_sigma70_r2"/>
</dbReference>
<proteinExistence type="inferred from homology"/>
<evidence type="ECO:0000259" key="5">
    <source>
        <dbReference type="Pfam" id="PF04542"/>
    </source>
</evidence>
<dbReference type="InterPro" id="IPR013324">
    <property type="entry name" value="RNA_pol_sigma_r3/r4-like"/>
</dbReference>
<protein>
    <submittedName>
        <fullName evidence="7">RNA polymerase sigma factor</fullName>
        <ecNumber evidence="7">2.7.7.6</ecNumber>
    </submittedName>
</protein>
<dbReference type="PANTHER" id="PTHR43133:SF64">
    <property type="entry name" value="ECF SIGMA FACTOR"/>
    <property type="match status" value="1"/>
</dbReference>
<dbReference type="NCBIfam" id="NF006550">
    <property type="entry name" value="PRK09047.1"/>
    <property type="match status" value="1"/>
</dbReference>
<dbReference type="PANTHER" id="PTHR43133">
    <property type="entry name" value="RNA POLYMERASE ECF-TYPE SIGMA FACTO"/>
    <property type="match status" value="1"/>
</dbReference>
<evidence type="ECO:0000256" key="1">
    <source>
        <dbReference type="ARBA" id="ARBA00010641"/>
    </source>
</evidence>
<dbReference type="Gene3D" id="1.10.1740.10">
    <property type="match status" value="1"/>
</dbReference>
<dbReference type="Proteomes" id="UP000428328">
    <property type="component" value="Chromosome"/>
</dbReference>
<dbReference type="EMBL" id="CP046400">
    <property type="protein sequence ID" value="QGY39642.1"/>
    <property type="molecule type" value="Genomic_DNA"/>
</dbReference>
<dbReference type="InterPro" id="IPR039425">
    <property type="entry name" value="RNA_pol_sigma-70-like"/>
</dbReference>
<keyword evidence="2" id="KW-0805">Transcription regulation</keyword>
<dbReference type="InterPro" id="IPR014284">
    <property type="entry name" value="RNA_pol_sigma-70_dom"/>
</dbReference>
<dbReference type="Pfam" id="PF04542">
    <property type="entry name" value="Sigma70_r2"/>
    <property type="match status" value="1"/>
</dbReference>
<dbReference type="InterPro" id="IPR013249">
    <property type="entry name" value="RNA_pol_sigma70_r4_t2"/>
</dbReference>
<dbReference type="CDD" id="cd06171">
    <property type="entry name" value="Sigma70_r4"/>
    <property type="match status" value="1"/>
</dbReference>
<keyword evidence="7" id="KW-0808">Transferase</keyword>
<sequence>MEAFLKSIEAKAYRMALVGCSDPDDALDLVQDSMCRFVDKYASKPRDQWRPLFYTILNNRIKDLYRKRTVRNKWRMWFSPDQDRNQGDPIQAMPDHKAEDPEHAAKVGDAFGQLETALKTLPHRQRQVFLLRTWEEMSVKETALAMGCSEGSVKTHYSRAVHALRDKLGDHWP</sequence>
<evidence type="ECO:0000256" key="2">
    <source>
        <dbReference type="ARBA" id="ARBA00023015"/>
    </source>
</evidence>
<dbReference type="GO" id="GO:0006352">
    <property type="term" value="P:DNA-templated transcription initiation"/>
    <property type="evidence" value="ECO:0007669"/>
    <property type="project" value="InterPro"/>
</dbReference>
<keyword evidence="7" id="KW-0548">Nucleotidyltransferase</keyword>
<feature type="domain" description="RNA polymerase sigma-70 region 2" evidence="5">
    <location>
        <begin position="3"/>
        <end position="69"/>
    </location>
</feature>
<keyword evidence="4" id="KW-0804">Transcription</keyword>
<feature type="domain" description="RNA polymerase sigma factor 70 region 4 type 2" evidence="6">
    <location>
        <begin position="113"/>
        <end position="161"/>
    </location>
</feature>
<evidence type="ECO:0000256" key="4">
    <source>
        <dbReference type="ARBA" id="ARBA00023163"/>
    </source>
</evidence>
<dbReference type="SUPFAM" id="SSF88946">
    <property type="entry name" value="Sigma2 domain of RNA polymerase sigma factors"/>
    <property type="match status" value="1"/>
</dbReference>
<reference evidence="7 8" key="1">
    <citation type="submission" date="2019-11" db="EMBL/GenBank/DDBJ databases">
        <authorList>
            <person name="Zheng R.K."/>
            <person name="Sun C.M."/>
        </authorList>
    </citation>
    <scope>NUCLEOTIDE SEQUENCE [LARGE SCALE GENOMIC DNA]</scope>
    <source>
        <strain evidence="7 8">SRB007</strain>
    </source>
</reference>
<dbReference type="AlphaFoldDB" id="A0A6I6JH02"/>
<dbReference type="InterPro" id="IPR036388">
    <property type="entry name" value="WH-like_DNA-bd_sf"/>
</dbReference>
<dbReference type="GO" id="GO:0003677">
    <property type="term" value="F:DNA binding"/>
    <property type="evidence" value="ECO:0007669"/>
    <property type="project" value="InterPro"/>
</dbReference>
<keyword evidence="8" id="KW-1185">Reference proteome</keyword>
<dbReference type="EC" id="2.7.7.6" evidence="7"/>
<comment type="similarity">
    <text evidence="1">Belongs to the sigma-70 factor family. ECF subfamily.</text>
</comment>
<evidence type="ECO:0000313" key="8">
    <source>
        <dbReference type="Proteomes" id="UP000428328"/>
    </source>
</evidence>
<evidence type="ECO:0000259" key="6">
    <source>
        <dbReference type="Pfam" id="PF08281"/>
    </source>
</evidence>
<gene>
    <name evidence="7" type="ORF">GM415_05765</name>
</gene>
<dbReference type="KEGG" id="psel:GM415_05765"/>
<dbReference type="InterPro" id="IPR013325">
    <property type="entry name" value="RNA_pol_sigma_r2"/>
</dbReference>
<organism evidence="7 8">
    <name type="scientific">Pseudodesulfovibrio cashew</name>
    <dbReference type="NCBI Taxonomy" id="2678688"/>
    <lineage>
        <taxon>Bacteria</taxon>
        <taxon>Pseudomonadati</taxon>
        <taxon>Thermodesulfobacteriota</taxon>
        <taxon>Desulfovibrionia</taxon>
        <taxon>Desulfovibrionales</taxon>
        <taxon>Desulfovibrionaceae</taxon>
    </lineage>
</organism>
<keyword evidence="3" id="KW-0731">Sigma factor</keyword>
<dbReference type="SUPFAM" id="SSF88659">
    <property type="entry name" value="Sigma3 and sigma4 domains of RNA polymerase sigma factors"/>
    <property type="match status" value="1"/>
</dbReference>
<dbReference type="GO" id="GO:0003899">
    <property type="term" value="F:DNA-directed RNA polymerase activity"/>
    <property type="evidence" value="ECO:0007669"/>
    <property type="project" value="UniProtKB-EC"/>
</dbReference>